<dbReference type="SFLD" id="SFLDG01067">
    <property type="entry name" value="SPASM/twitch_domain_containing"/>
    <property type="match status" value="1"/>
</dbReference>
<keyword evidence="5 8" id="KW-0560">Oxidoreductase</keyword>
<dbReference type="InterPro" id="IPR011843">
    <property type="entry name" value="PQQ_synth_PqqE_bac"/>
</dbReference>
<keyword evidence="2 8" id="KW-0949">S-adenosyl-L-methionine</keyword>
<dbReference type="NCBIfam" id="TIGR04085">
    <property type="entry name" value="rSAM_more_4Fe4S"/>
    <property type="match status" value="1"/>
</dbReference>
<reference evidence="12" key="1">
    <citation type="journal article" date="2019" name="Int. J. Syst. Evol. Microbiol.">
        <title>The Global Catalogue of Microorganisms (GCM) 10K type strain sequencing project: providing services to taxonomists for standard genome sequencing and annotation.</title>
        <authorList>
            <consortium name="The Broad Institute Genomics Platform"/>
            <consortium name="The Broad Institute Genome Sequencing Center for Infectious Disease"/>
            <person name="Wu L."/>
            <person name="Ma J."/>
        </authorList>
    </citation>
    <scope>NUCLEOTIDE SEQUENCE [LARGE SCALE GENOMIC DNA]</scope>
    <source>
        <strain evidence="12">CGMCC 4.7645</strain>
    </source>
</reference>
<dbReference type="PROSITE" id="PS51918">
    <property type="entry name" value="RADICAL_SAM"/>
    <property type="match status" value="1"/>
</dbReference>
<feature type="binding site" evidence="8">
    <location>
        <position position="22"/>
    </location>
    <ligand>
        <name>[4Fe-4S] cluster</name>
        <dbReference type="ChEBI" id="CHEBI:49883"/>
        <note>4Fe-4S-S-AdoMet</note>
    </ligand>
</feature>
<comment type="subunit">
    <text evidence="8">Interacts with PqqD. The interaction is necessary for activity of PqqE.</text>
</comment>
<feature type="region of interest" description="Disordered" evidence="9">
    <location>
        <begin position="344"/>
        <end position="366"/>
    </location>
</feature>
<dbReference type="HAMAP" id="MF_00660">
    <property type="entry name" value="PqqE"/>
    <property type="match status" value="1"/>
</dbReference>
<evidence type="ECO:0000256" key="7">
    <source>
        <dbReference type="ARBA" id="ARBA00023014"/>
    </source>
</evidence>
<name>A0ABW5FZ04_9PSEU</name>
<dbReference type="SFLD" id="SFLDG01386">
    <property type="entry name" value="main_SPASM_domain-containing"/>
    <property type="match status" value="1"/>
</dbReference>
<dbReference type="InterPro" id="IPR050377">
    <property type="entry name" value="Radical_SAM_PqqE_MftC-like"/>
</dbReference>
<comment type="similarity">
    <text evidence="8">Belongs to the radical SAM superfamily. PqqE family.</text>
</comment>
<proteinExistence type="inferred from homology"/>
<dbReference type="SUPFAM" id="SSF102114">
    <property type="entry name" value="Radical SAM enzymes"/>
    <property type="match status" value="1"/>
</dbReference>
<dbReference type="Pfam" id="PF13186">
    <property type="entry name" value="SPASM"/>
    <property type="match status" value="1"/>
</dbReference>
<evidence type="ECO:0000256" key="9">
    <source>
        <dbReference type="SAM" id="MobiDB-lite"/>
    </source>
</evidence>
<dbReference type="InterPro" id="IPR023885">
    <property type="entry name" value="4Fe4S-binding_SPASM_dom"/>
</dbReference>
<gene>
    <name evidence="8 11" type="primary">pqqE</name>
    <name evidence="11" type="ORF">ACFSXZ_26265</name>
</gene>
<dbReference type="InterPro" id="IPR007197">
    <property type="entry name" value="rSAM"/>
</dbReference>
<dbReference type="Proteomes" id="UP001597417">
    <property type="component" value="Unassembled WGS sequence"/>
</dbReference>
<dbReference type="InterPro" id="IPR017200">
    <property type="entry name" value="PqqE-like"/>
</dbReference>
<dbReference type="Gene3D" id="3.20.20.70">
    <property type="entry name" value="Aldolase class I"/>
    <property type="match status" value="1"/>
</dbReference>
<feature type="binding site" evidence="8">
    <location>
        <position position="18"/>
    </location>
    <ligand>
        <name>[4Fe-4S] cluster</name>
        <dbReference type="ChEBI" id="CHEBI:49883"/>
        <note>4Fe-4S-S-AdoMet</note>
    </ligand>
</feature>
<dbReference type="EC" id="1.21.98.4" evidence="8"/>
<dbReference type="PANTHER" id="PTHR11228">
    <property type="entry name" value="RADICAL SAM DOMAIN PROTEIN"/>
    <property type="match status" value="1"/>
</dbReference>
<organism evidence="11 12">
    <name type="scientific">Amycolatopsis pigmentata</name>
    <dbReference type="NCBI Taxonomy" id="450801"/>
    <lineage>
        <taxon>Bacteria</taxon>
        <taxon>Bacillati</taxon>
        <taxon>Actinomycetota</taxon>
        <taxon>Actinomycetes</taxon>
        <taxon>Pseudonocardiales</taxon>
        <taxon>Pseudonocardiaceae</taxon>
        <taxon>Amycolatopsis</taxon>
    </lineage>
</organism>
<dbReference type="CDD" id="cd21119">
    <property type="entry name" value="SPASM_PqqE"/>
    <property type="match status" value="1"/>
</dbReference>
<keyword evidence="6 8" id="KW-0408">Iron</keyword>
<dbReference type="SFLD" id="SFLDS00029">
    <property type="entry name" value="Radical_SAM"/>
    <property type="match status" value="1"/>
</dbReference>
<dbReference type="SFLD" id="SFLDF00280">
    <property type="entry name" value="coenzyme_PQQ_synthesis_protein"/>
    <property type="match status" value="1"/>
</dbReference>
<evidence type="ECO:0000256" key="2">
    <source>
        <dbReference type="ARBA" id="ARBA00022691"/>
    </source>
</evidence>
<keyword evidence="7 8" id="KW-0411">Iron-sulfur</keyword>
<dbReference type="NCBIfam" id="TIGR02109">
    <property type="entry name" value="PQQ_syn_pqqE"/>
    <property type="match status" value="1"/>
</dbReference>
<evidence type="ECO:0000256" key="1">
    <source>
        <dbReference type="ARBA" id="ARBA00022485"/>
    </source>
</evidence>
<evidence type="ECO:0000256" key="4">
    <source>
        <dbReference type="ARBA" id="ARBA00022905"/>
    </source>
</evidence>
<dbReference type="PIRSF" id="PIRSF037420">
    <property type="entry name" value="PQQ_syn_pqqE"/>
    <property type="match status" value="1"/>
</dbReference>
<comment type="pathway">
    <text evidence="8">Cofactor biosynthesis; pyrroloquinoline quinone biosynthesis.</text>
</comment>
<dbReference type="RefSeq" id="WP_378267866.1">
    <property type="nucleotide sequence ID" value="NZ_JBHUKR010000015.1"/>
</dbReference>
<evidence type="ECO:0000256" key="5">
    <source>
        <dbReference type="ARBA" id="ARBA00023002"/>
    </source>
</evidence>
<evidence type="ECO:0000313" key="12">
    <source>
        <dbReference type="Proteomes" id="UP001597417"/>
    </source>
</evidence>
<dbReference type="InterPro" id="IPR013785">
    <property type="entry name" value="Aldolase_TIM"/>
</dbReference>
<accession>A0ABW5FZ04</accession>
<dbReference type="InterPro" id="IPR058240">
    <property type="entry name" value="rSAM_sf"/>
</dbReference>
<keyword evidence="4 8" id="KW-0884">PQQ biosynthesis</keyword>
<dbReference type="PANTHER" id="PTHR11228:SF7">
    <property type="entry name" value="PQQA PEPTIDE CYCLASE"/>
    <property type="match status" value="1"/>
</dbReference>
<keyword evidence="3 8" id="KW-0479">Metal-binding</keyword>
<comment type="function">
    <text evidence="8">Catalyzes the cross-linking of a glutamate residue and a tyrosine residue in the PqqA protein as part of the biosynthesis of pyrroloquinoline quinone (PQQ).</text>
</comment>
<evidence type="ECO:0000256" key="3">
    <source>
        <dbReference type="ARBA" id="ARBA00022723"/>
    </source>
</evidence>
<evidence type="ECO:0000256" key="6">
    <source>
        <dbReference type="ARBA" id="ARBA00023004"/>
    </source>
</evidence>
<evidence type="ECO:0000313" key="11">
    <source>
        <dbReference type="EMBL" id="MFD2419839.1"/>
    </source>
</evidence>
<feature type="domain" description="Radical SAM core" evidence="10">
    <location>
        <begin position="4"/>
        <end position="219"/>
    </location>
</feature>
<protein>
    <recommendedName>
        <fullName evidence="8">PqqA peptide cyclase</fullName>
        <ecNumber evidence="8">1.21.98.4</ecNumber>
    </recommendedName>
    <alternativeName>
        <fullName evidence="8">Coenzyme PQQ synthesis protein E</fullName>
    </alternativeName>
</protein>
<sequence length="366" mass="40496">MTEPLLPFGVLAELTYACPLHCAYCSNPLDLARYGDELTTAQWLRVLAEARELGTLQAHFSGGEPLLRRDIVEIVRGAHDLGMYTNLVTSGLGLSPLRAEKLRAAGLDHVQISIQDWEAAASDRIAGLRSFERKIAAAVLVRRLGWPLTVNVVLHRQNIGNVAEIIALAERLGADRVELANTQYYGWAWRNRQALLPSREQLASAEAIVREARQRLEGRMELIYVLPDYYGDQPKPCMGGWGRRLLAVAPNGDVLPCLAAHQLPLPRASVRERSLEWIWRDSPLFQAFRGTDWMPEPCRSCDRRELDFGGCRCQAFQLTGDATRADPVCHLSPDHGIVLAAVSAANDPSRPGAARTTPRPHPGRPG</sequence>
<evidence type="ECO:0000256" key="8">
    <source>
        <dbReference type="HAMAP-Rule" id="MF_00660"/>
    </source>
</evidence>
<comment type="cofactor">
    <cofactor evidence="8">
        <name>[4Fe-4S] cluster</name>
        <dbReference type="ChEBI" id="CHEBI:49883"/>
    </cofactor>
    <text evidence="8">Binds 1 [4Fe-4S] cluster. The cluster is coordinated with 3 cysteines and an exchangeable S-adenosyl-L-methionine.</text>
</comment>
<feature type="binding site" evidence="8">
    <location>
        <position position="25"/>
    </location>
    <ligand>
        <name>[4Fe-4S] cluster</name>
        <dbReference type="ChEBI" id="CHEBI:49883"/>
        <note>4Fe-4S-S-AdoMet</note>
    </ligand>
</feature>
<keyword evidence="1 8" id="KW-0004">4Fe-4S</keyword>
<comment type="catalytic activity">
    <reaction evidence="8">
        <text>[PQQ precursor protein] + S-adenosyl-L-methionine = E-Y cross-linked-[PQQ precursor protein] + 5'-deoxyadenosine + L-methionine + H(+)</text>
        <dbReference type="Rhea" id="RHEA:56836"/>
        <dbReference type="Rhea" id="RHEA-COMP:14800"/>
        <dbReference type="Rhea" id="RHEA-COMP:14801"/>
        <dbReference type="ChEBI" id="CHEBI:15378"/>
        <dbReference type="ChEBI" id="CHEBI:17319"/>
        <dbReference type="ChEBI" id="CHEBI:57844"/>
        <dbReference type="ChEBI" id="CHEBI:59789"/>
        <dbReference type="ChEBI" id="CHEBI:141026"/>
        <dbReference type="ChEBI" id="CHEBI:141027"/>
        <dbReference type="EC" id="1.21.98.4"/>
    </reaction>
</comment>
<dbReference type="EMBL" id="JBHUKR010000015">
    <property type="protein sequence ID" value="MFD2419839.1"/>
    <property type="molecule type" value="Genomic_DNA"/>
</dbReference>
<evidence type="ECO:0000259" key="10">
    <source>
        <dbReference type="PROSITE" id="PS51918"/>
    </source>
</evidence>
<comment type="caution">
    <text evidence="11">The sequence shown here is derived from an EMBL/GenBank/DDBJ whole genome shotgun (WGS) entry which is preliminary data.</text>
</comment>
<keyword evidence="12" id="KW-1185">Reference proteome</keyword>
<dbReference type="Pfam" id="PF04055">
    <property type="entry name" value="Radical_SAM"/>
    <property type="match status" value="1"/>
</dbReference>
<dbReference type="CDD" id="cd01335">
    <property type="entry name" value="Radical_SAM"/>
    <property type="match status" value="1"/>
</dbReference>